<dbReference type="AlphaFoldDB" id="A0A5A7U4B1"/>
<comment type="caution">
    <text evidence="1">The sequence shown here is derived from an EMBL/GenBank/DDBJ whole genome shotgun (WGS) entry which is preliminary data.</text>
</comment>
<name>A0A5A7U4B1_CUCMM</name>
<proteinExistence type="predicted"/>
<evidence type="ECO:0000313" key="1">
    <source>
        <dbReference type="EMBL" id="KAA0050098.1"/>
    </source>
</evidence>
<sequence>MDFVRDGTSTTRPSILDGTNYTYWKARMMAFLRSIDNKCLKATISRWKHPTIQSENGKISLKSEISWIKEEDETSLGNSRAVNALLNDVDQNVFKLIYTCSSTKGWNILKTAYEGTSKVKISRL</sequence>
<dbReference type="Proteomes" id="UP000321393">
    <property type="component" value="Unassembled WGS sequence"/>
</dbReference>
<organism evidence="1 2">
    <name type="scientific">Cucumis melo var. makuwa</name>
    <name type="common">Oriental melon</name>
    <dbReference type="NCBI Taxonomy" id="1194695"/>
    <lineage>
        <taxon>Eukaryota</taxon>
        <taxon>Viridiplantae</taxon>
        <taxon>Streptophyta</taxon>
        <taxon>Embryophyta</taxon>
        <taxon>Tracheophyta</taxon>
        <taxon>Spermatophyta</taxon>
        <taxon>Magnoliopsida</taxon>
        <taxon>eudicotyledons</taxon>
        <taxon>Gunneridae</taxon>
        <taxon>Pentapetalae</taxon>
        <taxon>rosids</taxon>
        <taxon>fabids</taxon>
        <taxon>Cucurbitales</taxon>
        <taxon>Cucurbitaceae</taxon>
        <taxon>Benincaseae</taxon>
        <taxon>Cucumis</taxon>
    </lineage>
</organism>
<evidence type="ECO:0000313" key="2">
    <source>
        <dbReference type="Proteomes" id="UP000321393"/>
    </source>
</evidence>
<protein>
    <submittedName>
        <fullName evidence="1">Gag-proteinase polyprotein</fullName>
    </submittedName>
</protein>
<dbReference type="EMBL" id="SSTE01011930">
    <property type="protein sequence ID" value="KAA0050098.1"/>
    <property type="molecule type" value="Genomic_DNA"/>
</dbReference>
<reference evidence="1 2" key="1">
    <citation type="submission" date="2019-08" db="EMBL/GenBank/DDBJ databases">
        <title>Draft genome sequences of two oriental melons (Cucumis melo L. var makuwa).</title>
        <authorList>
            <person name="Kwon S.-Y."/>
        </authorList>
    </citation>
    <scope>NUCLEOTIDE SEQUENCE [LARGE SCALE GENOMIC DNA]</scope>
    <source>
        <strain evidence="2">cv. SW 3</strain>
        <tissue evidence="1">Leaf</tissue>
    </source>
</reference>
<accession>A0A5A7U4B1</accession>
<dbReference type="OrthoDB" id="1931687at2759"/>
<gene>
    <name evidence="1" type="ORF">E6C27_scaffold675G00940</name>
</gene>